<evidence type="ECO:0000256" key="4">
    <source>
        <dbReference type="SAM" id="MobiDB-lite"/>
    </source>
</evidence>
<protein>
    <submittedName>
        <fullName evidence="5">Uncharacterized protein</fullName>
    </submittedName>
</protein>
<dbReference type="SUPFAM" id="SSF48452">
    <property type="entry name" value="TPR-like"/>
    <property type="match status" value="2"/>
</dbReference>
<evidence type="ECO:0000256" key="3">
    <source>
        <dbReference type="PROSITE-ProRule" id="PRU00339"/>
    </source>
</evidence>
<comment type="caution">
    <text evidence="5">The sequence shown here is derived from an EMBL/GenBank/DDBJ whole genome shotgun (WGS) entry which is preliminary data.</text>
</comment>
<feature type="region of interest" description="Disordered" evidence="4">
    <location>
        <begin position="1015"/>
        <end position="1234"/>
    </location>
</feature>
<dbReference type="GO" id="GO:0006355">
    <property type="term" value="P:regulation of DNA-templated transcription"/>
    <property type="evidence" value="ECO:0007669"/>
    <property type="project" value="InterPro"/>
</dbReference>
<feature type="compositionally biased region" description="Acidic residues" evidence="4">
    <location>
        <begin position="1189"/>
        <end position="1198"/>
    </location>
</feature>
<feature type="region of interest" description="Disordered" evidence="4">
    <location>
        <begin position="954"/>
        <end position="988"/>
    </location>
</feature>
<feature type="repeat" description="TPR" evidence="3">
    <location>
        <begin position="225"/>
        <end position="258"/>
    </location>
</feature>
<dbReference type="InterPro" id="IPR031101">
    <property type="entry name" value="Ctr9"/>
</dbReference>
<dbReference type="PANTHER" id="PTHR14027">
    <property type="entry name" value="RNA POLYMERASE-ASSOCIATED PROTEIN CTR9"/>
    <property type="match status" value="1"/>
</dbReference>
<dbReference type="InterPro" id="IPR019734">
    <property type="entry name" value="TPR_rpt"/>
</dbReference>
<dbReference type="EMBL" id="PQXI01000033">
    <property type="protein sequence ID" value="TGO28015.1"/>
    <property type="molecule type" value="Genomic_DNA"/>
</dbReference>
<sequence>MSANKNGHVNGGANGHDASNTNGRMISKRFSDIPSAIDIPVTGEDDDQAVEIDLEDLLDDPTELCTLLENEGAARTYWMTVALAYAKQKKVDHAIEMLTKGQSAMRGGNKERLSMLTCLCWMYLWKSKEAPRHRPDSVEHGEEIKTKEDWLKMATSNLNDASRINPSFPPLFLARGVLQLLRASTRPFPRNNTALGALDPEKAELLRGAQKSFEDAIKASHGRNMLAVLGKARAAYSMGKYAEALEGYQEALRSMPDLVDPDPRIGIGCCFWQLGFKEDAKAAWERSLEINPDSKVANILLAQFYLDQSAHVPTNSPEFIQLYKKAMTEYTQKSYKADKDMPLTCATFAGYFLSRKSMPNVEALAQKAIQYTDVNAIASDGWYLLARKEHFDENYEKALDYYGRADDARGGADRGYMPAKFGAAQLSVLKGDFGEAKLRLEKIIQQSKNIEAMILLGTLYAEEVFGSQESGVKEDKTTEYKKAVGYLENVRTAWKDPKKNLVPDASVLLNLARLYETEQPEKSLQCLQQVEQIEFDQIPAADKPEETEDEAAYKNTMRENLSPQLLNNIGCFYYQSEKYDLAREMFQAALNACVKAGEKLEGMDTDALVTTISFNLGRTYEASGMPDEAKTVFEGLLGRHSDYTDAKTRLAYIALRRDRTEEGPKAVSALYKESSADLEVRALYGWYLGRMHSRKRSSNVNEDPEYRHYKHTLQQYDKHDRYALIGMGNLNLMAAREMRRDSESDKQARSKTYTKAVEFFDKALQLDPKSAYAAQGIAIALVEDKKDSKTALPIFLKVRDTVKDPSVFVNLGHIFAESRQYSKAIEHYEAALTKDRAHDSHILTCLGRTWLSKGKGDKSLSSFKSALDYSIKALEISPEQVHYKFNVAFVQLQLATMIYNLPETQRSLEEVQGAAKGLEDAIEALDAIAKHPSPPYPKHDIEQRANMARNTMRRQLERSMQAQKEYEEKNASKIQAAKEQREAELRRREEVREAAVRAENERKAKIAEERQKIAERDRELAQARAADDIARENADMTTDSETGERIKRKKIPKGRSGGGKRKKKEDGITDDEDSGAEEGGSRSQRKSKKARRGSGSEEEKPKTKKRRLAKKGGEKKDEGKYKSSEIVVESDSDGDDGADEARKAMEGEAGDDVEMQEATNGQTTAAGGDSDEEEQVVKTTRKSRRGVIEDDEDEDVEADTSAVGATHQEDSPNTANEDNDTPMAGTAVADDDDE</sequence>
<dbReference type="Pfam" id="PF13432">
    <property type="entry name" value="TPR_16"/>
    <property type="match status" value="2"/>
</dbReference>
<keyword evidence="1" id="KW-0677">Repeat</keyword>
<accession>A0A4Z1FU08</accession>
<dbReference type="PROSITE" id="PS50005">
    <property type="entry name" value="TPR"/>
    <property type="match status" value="2"/>
</dbReference>
<dbReference type="InterPro" id="IPR011990">
    <property type="entry name" value="TPR-like_helical_dom_sf"/>
</dbReference>
<reference evidence="5 6" key="1">
    <citation type="submission" date="2017-12" db="EMBL/GenBank/DDBJ databases">
        <title>Comparative genomics of Botrytis spp.</title>
        <authorList>
            <person name="Valero-Jimenez C.A."/>
            <person name="Tapia P."/>
            <person name="Veloso J."/>
            <person name="Silva-Moreno E."/>
            <person name="Staats M."/>
            <person name="Valdes J.H."/>
            <person name="Van Kan J.A.L."/>
        </authorList>
    </citation>
    <scope>NUCLEOTIDE SEQUENCE [LARGE SCALE GENOMIC DNA]</scope>
    <source>
        <strain evidence="5 6">Bp0003</strain>
    </source>
</reference>
<feature type="compositionally biased region" description="Basic residues" evidence="4">
    <location>
        <begin position="1046"/>
        <end position="1063"/>
    </location>
</feature>
<dbReference type="Pfam" id="PF13176">
    <property type="entry name" value="TPR_7"/>
    <property type="match status" value="1"/>
</dbReference>
<evidence type="ECO:0000313" key="6">
    <source>
        <dbReference type="Proteomes" id="UP000297910"/>
    </source>
</evidence>
<feature type="repeat" description="TPR" evidence="3">
    <location>
        <begin position="805"/>
        <end position="838"/>
    </location>
</feature>
<evidence type="ECO:0000313" key="5">
    <source>
        <dbReference type="EMBL" id="TGO28015.1"/>
    </source>
</evidence>
<dbReference type="GO" id="GO:0000993">
    <property type="term" value="F:RNA polymerase II complex binding"/>
    <property type="evidence" value="ECO:0007669"/>
    <property type="project" value="TreeGrafter"/>
</dbReference>
<dbReference type="Pfam" id="PF13374">
    <property type="entry name" value="TPR_10"/>
    <property type="match status" value="1"/>
</dbReference>
<feature type="compositionally biased region" description="Basic and acidic residues" evidence="4">
    <location>
        <begin position="1015"/>
        <end position="1034"/>
    </location>
</feature>
<gene>
    <name evidence="5" type="ORF">BPAE_0033g00170</name>
</gene>
<dbReference type="Proteomes" id="UP000297910">
    <property type="component" value="Unassembled WGS sequence"/>
</dbReference>
<dbReference type="Gene3D" id="1.25.40.10">
    <property type="entry name" value="Tetratricopeptide repeat domain"/>
    <property type="match status" value="4"/>
</dbReference>
<name>A0A4Z1FU08_9HELO</name>
<feature type="compositionally biased region" description="Basic and acidic residues" evidence="4">
    <location>
        <begin position="964"/>
        <end position="988"/>
    </location>
</feature>
<evidence type="ECO:0000256" key="2">
    <source>
        <dbReference type="ARBA" id="ARBA00022803"/>
    </source>
</evidence>
<feature type="compositionally biased region" description="Acidic residues" evidence="4">
    <location>
        <begin position="1128"/>
        <end position="1138"/>
    </location>
</feature>
<dbReference type="SMART" id="SM00028">
    <property type="entry name" value="TPR"/>
    <property type="match status" value="8"/>
</dbReference>
<keyword evidence="6" id="KW-1185">Reference proteome</keyword>
<dbReference type="PANTHER" id="PTHR14027:SF2">
    <property type="entry name" value="RNA POLYMERASE-ASSOCIATED PROTEIN CTR9 HOMOLOG"/>
    <property type="match status" value="1"/>
</dbReference>
<dbReference type="GO" id="GO:0016593">
    <property type="term" value="C:Cdc73/Paf1 complex"/>
    <property type="evidence" value="ECO:0007669"/>
    <property type="project" value="TreeGrafter"/>
</dbReference>
<feature type="compositionally biased region" description="Basic and acidic residues" evidence="4">
    <location>
        <begin position="1111"/>
        <end position="1123"/>
    </location>
</feature>
<dbReference type="GO" id="GO:0006368">
    <property type="term" value="P:transcription elongation by RNA polymerase II"/>
    <property type="evidence" value="ECO:0007669"/>
    <property type="project" value="TreeGrafter"/>
</dbReference>
<organism evidence="5 6">
    <name type="scientific">Botrytis paeoniae</name>
    <dbReference type="NCBI Taxonomy" id="278948"/>
    <lineage>
        <taxon>Eukaryota</taxon>
        <taxon>Fungi</taxon>
        <taxon>Dikarya</taxon>
        <taxon>Ascomycota</taxon>
        <taxon>Pezizomycotina</taxon>
        <taxon>Leotiomycetes</taxon>
        <taxon>Helotiales</taxon>
        <taxon>Sclerotiniaceae</taxon>
        <taxon>Botrytis</taxon>
    </lineage>
</organism>
<evidence type="ECO:0000256" key="1">
    <source>
        <dbReference type="ARBA" id="ARBA00022737"/>
    </source>
</evidence>
<dbReference type="AlphaFoldDB" id="A0A4Z1FU08"/>
<feature type="compositionally biased region" description="Basic residues" evidence="4">
    <location>
        <begin position="1083"/>
        <end position="1092"/>
    </location>
</feature>
<proteinExistence type="predicted"/>
<dbReference type="SUPFAM" id="SSF81901">
    <property type="entry name" value="HCP-like"/>
    <property type="match status" value="2"/>
</dbReference>
<feature type="region of interest" description="Disordered" evidence="4">
    <location>
        <begin position="1"/>
        <end position="24"/>
    </location>
</feature>
<keyword evidence="2 3" id="KW-0802">TPR repeat</keyword>